<evidence type="ECO:0000313" key="3">
    <source>
        <dbReference type="Proteomes" id="UP000239549"/>
    </source>
</evidence>
<accession>A0A2L2XD19</accession>
<dbReference type="EMBL" id="BFAV01000125">
    <property type="protein sequence ID" value="GBF34040.1"/>
    <property type="molecule type" value="Genomic_DNA"/>
</dbReference>
<reference evidence="3" key="1">
    <citation type="submission" date="2018-02" db="EMBL/GenBank/DDBJ databases">
        <title>Genome sequence of Desulfocucumis palustris strain NAW-5.</title>
        <authorList>
            <person name="Watanabe M."/>
            <person name="Kojima H."/>
            <person name="Fukui M."/>
        </authorList>
    </citation>
    <scope>NUCLEOTIDE SEQUENCE [LARGE SCALE GENOMIC DNA]</scope>
    <source>
        <strain evidence="3">NAW-5</strain>
    </source>
</reference>
<name>A0A2L2XD19_9FIRM</name>
<organism evidence="2 3">
    <name type="scientific">Desulfocucumis palustris</name>
    <dbReference type="NCBI Taxonomy" id="1898651"/>
    <lineage>
        <taxon>Bacteria</taxon>
        <taxon>Bacillati</taxon>
        <taxon>Bacillota</taxon>
        <taxon>Clostridia</taxon>
        <taxon>Eubacteriales</taxon>
        <taxon>Desulfocucumaceae</taxon>
        <taxon>Desulfocucumis</taxon>
    </lineage>
</organism>
<proteinExistence type="predicted"/>
<comment type="caution">
    <text evidence="2">The sequence shown here is derived from an EMBL/GenBank/DDBJ whole genome shotgun (WGS) entry which is preliminary data.</text>
</comment>
<keyword evidence="3" id="KW-1185">Reference proteome</keyword>
<evidence type="ECO:0000313" key="2">
    <source>
        <dbReference type="EMBL" id="GBF34040.1"/>
    </source>
</evidence>
<dbReference type="Proteomes" id="UP000239549">
    <property type="component" value="Unassembled WGS sequence"/>
</dbReference>
<keyword evidence="1" id="KW-0812">Transmembrane</keyword>
<dbReference type="AlphaFoldDB" id="A0A2L2XD19"/>
<protein>
    <submittedName>
        <fullName evidence="2">Uncharacterized protein</fullName>
    </submittedName>
</protein>
<dbReference type="RefSeq" id="WP_165792107.1">
    <property type="nucleotide sequence ID" value="NZ_BFAV01000125.1"/>
</dbReference>
<sequence length="50" mass="5281">MAAKKPTPVLETSIKDEMVSIKGRVKKDIFWVLVSVAVAVATGLAAGQLI</sequence>
<keyword evidence="1" id="KW-1133">Transmembrane helix</keyword>
<keyword evidence="1" id="KW-0472">Membrane</keyword>
<evidence type="ECO:0000256" key="1">
    <source>
        <dbReference type="SAM" id="Phobius"/>
    </source>
</evidence>
<feature type="transmembrane region" description="Helical" evidence="1">
    <location>
        <begin position="29"/>
        <end position="49"/>
    </location>
</feature>
<gene>
    <name evidence="2" type="ORF">DCCM_3151</name>
</gene>